<reference evidence="2 3" key="1">
    <citation type="submission" date="2021-06" db="EMBL/GenBank/DDBJ databases">
        <authorList>
            <person name="Sun Q."/>
            <person name="Li D."/>
        </authorList>
    </citation>
    <scope>NUCLEOTIDE SEQUENCE [LARGE SCALE GENOMIC DNA]</scope>
    <source>
        <strain evidence="2 3">N19</strain>
    </source>
</reference>
<gene>
    <name evidence="2" type="ORF">KQI20_01535</name>
</gene>
<dbReference type="InterPro" id="IPR006674">
    <property type="entry name" value="HD_domain"/>
</dbReference>
<evidence type="ECO:0000259" key="1">
    <source>
        <dbReference type="SMART" id="SM00471"/>
    </source>
</evidence>
<dbReference type="Proteomes" id="UP001196301">
    <property type="component" value="Unassembled WGS sequence"/>
</dbReference>
<keyword evidence="3" id="KW-1185">Reference proteome</keyword>
<dbReference type="SMART" id="SM00471">
    <property type="entry name" value="HDc"/>
    <property type="match status" value="1"/>
</dbReference>
<feature type="domain" description="HD/PDEase" evidence="1">
    <location>
        <begin position="37"/>
        <end position="156"/>
    </location>
</feature>
<evidence type="ECO:0000313" key="3">
    <source>
        <dbReference type="Proteomes" id="UP001196301"/>
    </source>
</evidence>
<evidence type="ECO:0000313" key="2">
    <source>
        <dbReference type="EMBL" id="MBU5335110.1"/>
    </source>
</evidence>
<protein>
    <submittedName>
        <fullName evidence="2">HD domain-containing protein</fullName>
    </submittedName>
</protein>
<dbReference type="InterPro" id="IPR003607">
    <property type="entry name" value="HD/PDEase_dom"/>
</dbReference>
<proteinExistence type="predicted"/>
<organism evidence="2 3">
    <name type="scientific">Intestinibacter bartlettii</name>
    <dbReference type="NCBI Taxonomy" id="261299"/>
    <lineage>
        <taxon>Bacteria</taxon>
        <taxon>Bacillati</taxon>
        <taxon>Bacillota</taxon>
        <taxon>Clostridia</taxon>
        <taxon>Peptostreptococcales</taxon>
        <taxon>Peptostreptococcaceae</taxon>
        <taxon>Intestinibacter</taxon>
    </lineage>
</organism>
<dbReference type="EMBL" id="JAHLOQ010000002">
    <property type="protein sequence ID" value="MBU5335110.1"/>
    <property type="molecule type" value="Genomic_DNA"/>
</dbReference>
<dbReference type="CDD" id="cd00077">
    <property type="entry name" value="HDc"/>
    <property type="match status" value="1"/>
</dbReference>
<comment type="caution">
    <text evidence="2">The sequence shown here is derived from an EMBL/GenBank/DDBJ whole genome shotgun (WGS) entry which is preliminary data.</text>
</comment>
<sequence>MMKMKRITEFIKDFSEVMNELHTRSRFALTKDFIQHGDVSVYDHCIFVAYMSCRIANKLNLKVDKRSLIRGALLHDYFLYDWHDKNKPVKLHGFRHPKIAFKNASEDFALNKKERDIILHHMFPLNPVPPTSKEAWIICLADKICATRETFGSQPSKQLNNIYRHLDILYI</sequence>
<name>A0ABS6DTE3_9FIRM</name>
<accession>A0ABS6DTE3</accession>
<dbReference type="Pfam" id="PF01966">
    <property type="entry name" value="HD"/>
    <property type="match status" value="1"/>
</dbReference>